<dbReference type="PANTHER" id="PTHR42933:SF3">
    <property type="entry name" value="TYPE I RESTRICTION ENZYME MJAVIII METHYLASE SUBUNIT"/>
    <property type="match status" value="1"/>
</dbReference>
<evidence type="ECO:0000256" key="1">
    <source>
        <dbReference type="ARBA" id="ARBA00006594"/>
    </source>
</evidence>
<comment type="catalytic activity">
    <reaction evidence="7">
        <text>a 2'-deoxyadenosine in DNA + S-adenosyl-L-methionine = an N(6)-methyl-2'-deoxyadenosine in DNA + S-adenosyl-L-homocysteine + H(+)</text>
        <dbReference type="Rhea" id="RHEA:15197"/>
        <dbReference type="Rhea" id="RHEA-COMP:12418"/>
        <dbReference type="Rhea" id="RHEA-COMP:12419"/>
        <dbReference type="ChEBI" id="CHEBI:15378"/>
        <dbReference type="ChEBI" id="CHEBI:57856"/>
        <dbReference type="ChEBI" id="CHEBI:59789"/>
        <dbReference type="ChEBI" id="CHEBI:90615"/>
        <dbReference type="ChEBI" id="CHEBI:90616"/>
        <dbReference type="EC" id="2.1.1.72"/>
    </reaction>
</comment>
<gene>
    <name evidence="11" type="ORF">B0H94_11271</name>
</gene>
<comment type="similarity">
    <text evidence="1">Belongs to the N(4)/N(6)-methyltransferase family.</text>
</comment>
<evidence type="ECO:0000313" key="11">
    <source>
        <dbReference type="EMBL" id="PSL42988.1"/>
    </source>
</evidence>
<dbReference type="GO" id="GO:0032259">
    <property type="term" value="P:methylation"/>
    <property type="evidence" value="ECO:0007669"/>
    <property type="project" value="UniProtKB-KW"/>
</dbReference>
<dbReference type="SUPFAM" id="SSF53335">
    <property type="entry name" value="S-adenosyl-L-methionine-dependent methyltransferases"/>
    <property type="match status" value="1"/>
</dbReference>
<evidence type="ECO:0000256" key="8">
    <source>
        <dbReference type="SAM" id="Coils"/>
    </source>
</evidence>
<dbReference type="GO" id="GO:0009307">
    <property type="term" value="P:DNA restriction-modification system"/>
    <property type="evidence" value="ECO:0007669"/>
    <property type="project" value="UniProtKB-KW"/>
</dbReference>
<sequence length="499" mass="56701">MEVTTLAKLTQQELEAHLWESANILRGSIDSSDYKNYIFGLLFLKRLSDVFVEKATEIEQEENDDYGWHDPDEHQFFVPERARWSHIQIQTNDIGNEINKAFEALEEENTALQGVLATIDFNDKEKLPDKLLMQLIQHFSAIDLSNGNLSEPDMLGRAYEYLIKQFADDAGKKGGEFYTPSKVVELIVNLIKPEEGMRVCDPTVGSGGMLVQSVDYIKAQGGDPRNLSLHGQERNLSTWAICKMNLLLHGLSDHRIERGDTIREPELLGEDKELLLYDRVIANPPFSLKNWGREEAEGDEYGRFRYGLPPKNAGDYGFVQHMASTLNHQGKAGVVMPHGVLFRGGAEGKIREGLLKDDLIEAIIGLPANLFYGTGIPACIMILNRNKTEEQKGKVFILDGSNDYQEGKNQNHLRDEDITKIVEAYDAWEDQEKFCRVVDLEEIKENEYNLNIARYIDTTEEEEEIDVQSAVAELKKLEQEREEIEAKMYGYLKELGYGG</sequence>
<dbReference type="PANTHER" id="PTHR42933">
    <property type="entry name" value="SLR6095 PROTEIN"/>
    <property type="match status" value="1"/>
</dbReference>
<dbReference type="AlphaFoldDB" id="A0A2P8H9U2"/>
<evidence type="ECO:0000313" key="12">
    <source>
        <dbReference type="Proteomes" id="UP000242310"/>
    </source>
</evidence>
<dbReference type="Proteomes" id="UP000242310">
    <property type="component" value="Unassembled WGS sequence"/>
</dbReference>
<accession>A0A2P8H9U2</accession>
<evidence type="ECO:0000256" key="4">
    <source>
        <dbReference type="ARBA" id="ARBA00022679"/>
    </source>
</evidence>
<dbReference type="InterPro" id="IPR004546">
    <property type="entry name" value="Restrct_endonuc_T1M"/>
</dbReference>
<dbReference type="InterPro" id="IPR003356">
    <property type="entry name" value="DNA_methylase_A-5"/>
</dbReference>
<evidence type="ECO:0000256" key="3">
    <source>
        <dbReference type="ARBA" id="ARBA00022603"/>
    </source>
</evidence>
<dbReference type="EC" id="2.1.1.72" evidence="2"/>
<dbReference type="Gene3D" id="1.20.1260.30">
    <property type="match status" value="1"/>
</dbReference>
<dbReference type="Pfam" id="PF12161">
    <property type="entry name" value="HsdM_N"/>
    <property type="match status" value="1"/>
</dbReference>
<evidence type="ECO:0000256" key="5">
    <source>
        <dbReference type="ARBA" id="ARBA00022691"/>
    </source>
</evidence>
<feature type="domain" description="DNA methylase adenine-specific" evidence="9">
    <location>
        <begin position="152"/>
        <end position="463"/>
    </location>
</feature>
<dbReference type="GO" id="GO:0008170">
    <property type="term" value="F:N-methyltransferase activity"/>
    <property type="evidence" value="ECO:0007669"/>
    <property type="project" value="InterPro"/>
</dbReference>
<evidence type="ECO:0000259" key="9">
    <source>
        <dbReference type="Pfam" id="PF02384"/>
    </source>
</evidence>
<feature type="coiled-coil region" evidence="8">
    <location>
        <begin position="460"/>
        <end position="494"/>
    </location>
</feature>
<dbReference type="InterPro" id="IPR029063">
    <property type="entry name" value="SAM-dependent_MTases_sf"/>
</dbReference>
<evidence type="ECO:0000259" key="10">
    <source>
        <dbReference type="Pfam" id="PF12161"/>
    </source>
</evidence>
<dbReference type="PRINTS" id="PR00507">
    <property type="entry name" value="N12N6MTFRASE"/>
</dbReference>
<keyword evidence="8" id="KW-0175">Coiled coil</keyword>
<keyword evidence="5" id="KW-0949">S-adenosyl-L-methionine</keyword>
<keyword evidence="12" id="KW-1185">Reference proteome</keyword>
<evidence type="ECO:0000256" key="6">
    <source>
        <dbReference type="ARBA" id="ARBA00022747"/>
    </source>
</evidence>
<dbReference type="NCBIfam" id="TIGR00497">
    <property type="entry name" value="hsdM"/>
    <property type="match status" value="1"/>
</dbReference>
<keyword evidence="6" id="KW-0680">Restriction system</keyword>
<feature type="domain" description="N6 adenine-specific DNA methyltransferase N-terminal" evidence="10">
    <location>
        <begin position="14"/>
        <end position="139"/>
    </location>
</feature>
<dbReference type="InterPro" id="IPR022749">
    <property type="entry name" value="D12N6_MeTrfase_N"/>
</dbReference>
<reference evidence="11 12" key="1">
    <citation type="submission" date="2018-03" db="EMBL/GenBank/DDBJ databases">
        <title>Genomic Encyclopedia of Type Strains, Phase III (KMG-III): the genomes of soil and plant-associated and newly described type strains.</title>
        <authorList>
            <person name="Whitman W."/>
        </authorList>
    </citation>
    <scope>NUCLEOTIDE SEQUENCE [LARGE SCALE GENOMIC DNA]</scope>
    <source>
        <strain evidence="11 12">CGMCC 1.07653</strain>
    </source>
</reference>
<dbReference type="GO" id="GO:0009007">
    <property type="term" value="F:site-specific DNA-methyltransferase (adenine-specific) activity"/>
    <property type="evidence" value="ECO:0007669"/>
    <property type="project" value="UniProtKB-EC"/>
</dbReference>
<dbReference type="InterPro" id="IPR051537">
    <property type="entry name" value="DNA_Adenine_Mtase"/>
</dbReference>
<keyword evidence="3" id="KW-0489">Methyltransferase</keyword>
<dbReference type="InterPro" id="IPR038333">
    <property type="entry name" value="T1MK-like_N_sf"/>
</dbReference>
<comment type="caution">
    <text evidence="11">The sequence shown here is derived from an EMBL/GenBank/DDBJ whole genome shotgun (WGS) entry which is preliminary data.</text>
</comment>
<protein>
    <recommendedName>
        <fullName evidence="2">site-specific DNA-methyltransferase (adenine-specific)</fullName>
        <ecNumber evidence="2">2.1.1.72</ecNumber>
    </recommendedName>
</protein>
<evidence type="ECO:0000256" key="2">
    <source>
        <dbReference type="ARBA" id="ARBA00011900"/>
    </source>
</evidence>
<dbReference type="EMBL" id="PYAV01000012">
    <property type="protein sequence ID" value="PSL42988.1"/>
    <property type="molecule type" value="Genomic_DNA"/>
</dbReference>
<evidence type="ECO:0000256" key="7">
    <source>
        <dbReference type="ARBA" id="ARBA00047942"/>
    </source>
</evidence>
<organism evidence="11 12">
    <name type="scientific">Salsuginibacillus halophilus</name>
    <dbReference type="NCBI Taxonomy" id="517424"/>
    <lineage>
        <taxon>Bacteria</taxon>
        <taxon>Bacillati</taxon>
        <taxon>Bacillota</taxon>
        <taxon>Bacilli</taxon>
        <taxon>Bacillales</taxon>
        <taxon>Bacillaceae</taxon>
        <taxon>Salsuginibacillus</taxon>
    </lineage>
</organism>
<dbReference type="Gene3D" id="3.40.50.150">
    <property type="entry name" value="Vaccinia Virus protein VP39"/>
    <property type="match status" value="1"/>
</dbReference>
<dbReference type="Pfam" id="PF02384">
    <property type="entry name" value="N6_Mtase"/>
    <property type="match status" value="1"/>
</dbReference>
<keyword evidence="4" id="KW-0808">Transferase</keyword>
<dbReference type="GO" id="GO:0003677">
    <property type="term" value="F:DNA binding"/>
    <property type="evidence" value="ECO:0007669"/>
    <property type="project" value="InterPro"/>
</dbReference>
<name>A0A2P8H9U2_9BACI</name>
<proteinExistence type="inferred from homology"/>